<dbReference type="PROSITE" id="PS00770">
    <property type="entry name" value="AA_TRANSFER_CLASS_4"/>
    <property type="match status" value="1"/>
</dbReference>
<dbReference type="AlphaFoldDB" id="A0A5J5ERN5"/>
<keyword evidence="13" id="KW-1185">Reference proteome</keyword>
<keyword evidence="4 11" id="KW-0028">Amino-acid biosynthesis</keyword>
<dbReference type="SUPFAM" id="SSF56752">
    <property type="entry name" value="D-aminoacid aminotransferase-like PLP-dependent enzymes"/>
    <property type="match status" value="1"/>
</dbReference>
<dbReference type="Gene3D" id="3.20.10.10">
    <property type="entry name" value="D-amino Acid Aminotransferase, subunit A, domain 2"/>
    <property type="match status" value="1"/>
</dbReference>
<evidence type="ECO:0000256" key="10">
    <source>
        <dbReference type="RuleBase" id="RU004516"/>
    </source>
</evidence>
<dbReference type="FunFam" id="3.20.10.10:FF:000004">
    <property type="entry name" value="Branched-chain-amino-acid aminotransferase"/>
    <property type="match status" value="1"/>
</dbReference>
<comment type="catalytic activity">
    <reaction evidence="11">
        <text>L-leucine + 2-oxoglutarate = 4-methyl-2-oxopentanoate + L-glutamate</text>
        <dbReference type="Rhea" id="RHEA:18321"/>
        <dbReference type="ChEBI" id="CHEBI:16810"/>
        <dbReference type="ChEBI" id="CHEBI:17865"/>
        <dbReference type="ChEBI" id="CHEBI:29985"/>
        <dbReference type="ChEBI" id="CHEBI:57427"/>
        <dbReference type="EC" id="2.6.1.42"/>
    </reaction>
</comment>
<dbReference type="InterPro" id="IPR043132">
    <property type="entry name" value="BCAT-like_C"/>
</dbReference>
<dbReference type="GO" id="GO:0009098">
    <property type="term" value="P:L-leucine biosynthetic process"/>
    <property type="evidence" value="ECO:0007669"/>
    <property type="project" value="TreeGrafter"/>
</dbReference>
<sequence>MAPPAPIVADLTTVAVKYALLDNNSTASPTPAKASNGELALAELDSSKLKVTITNSPKPYYRPETSQWGRADATTDHWITVRWTDTVGWHAPELRPYTRMDLWPTASCLHYATECFEGLKAYRGYDGKIRLFRPSRNTARLLVSSTRISCPGFSPSAMEELIKALLSVDAEKWLPEPGTFIYIRPTMIGAGRALGVQKPREAFFYIIMALFPKLDNPMKLLASSEDSIRAWPGGFGYAKVGANYGPSLMAQKEAQIRGYDQILWLFGPDASVTEAGASNFFCIIRSKVTGKLELITAPLDDKIILDGVTRRSVLELARERLADELEVVERKYTMADLASAHDEGRLVEAFAAGTAFFVAPVTRIHFRGKDIVPTKTDGEETYTNTIKQWLAQIMYGKVEHEWAVVVEEKGFKSEAVSEAEIEEMVKKIKELKASRAWQAAFEKVKSEELGDA</sequence>
<evidence type="ECO:0000256" key="9">
    <source>
        <dbReference type="RuleBase" id="RU004106"/>
    </source>
</evidence>
<comment type="caution">
    <text evidence="12">The sequence shown here is derived from an EMBL/GenBank/DDBJ whole genome shotgun (WGS) entry which is preliminary data.</text>
</comment>
<evidence type="ECO:0000256" key="6">
    <source>
        <dbReference type="ARBA" id="ARBA00022898"/>
    </source>
</evidence>
<reference evidence="12 13" key="1">
    <citation type="submission" date="2019-09" db="EMBL/GenBank/DDBJ databases">
        <title>Draft genome of the ectomycorrhizal ascomycete Sphaerosporella brunnea.</title>
        <authorList>
            <consortium name="DOE Joint Genome Institute"/>
            <person name="Benucci G.M."/>
            <person name="Marozzi G."/>
            <person name="Antonielli L."/>
            <person name="Sanchez S."/>
            <person name="Marco P."/>
            <person name="Wang X."/>
            <person name="Falini L.B."/>
            <person name="Barry K."/>
            <person name="Haridas S."/>
            <person name="Lipzen A."/>
            <person name="Labutti K."/>
            <person name="Grigoriev I.V."/>
            <person name="Murat C."/>
            <person name="Martin F."/>
            <person name="Albertini E."/>
            <person name="Donnini D."/>
            <person name="Bonito G."/>
        </authorList>
    </citation>
    <scope>NUCLEOTIDE SEQUENCE [LARGE SCALE GENOMIC DNA]</scope>
    <source>
        <strain evidence="12 13">Sb_GMNB300</strain>
    </source>
</reference>
<dbReference type="Pfam" id="PF01063">
    <property type="entry name" value="Aminotran_4"/>
    <property type="match status" value="1"/>
</dbReference>
<evidence type="ECO:0000256" key="3">
    <source>
        <dbReference type="ARBA" id="ARBA00022576"/>
    </source>
</evidence>
<dbReference type="PIRSF" id="PIRSF006468">
    <property type="entry name" value="BCAT1"/>
    <property type="match status" value="1"/>
</dbReference>
<keyword evidence="5 11" id="KW-0808">Transferase</keyword>
<dbReference type="OrthoDB" id="1732691at2759"/>
<dbReference type="InterPro" id="IPR043131">
    <property type="entry name" value="BCAT-like_N"/>
</dbReference>
<evidence type="ECO:0000256" key="5">
    <source>
        <dbReference type="ARBA" id="ARBA00022679"/>
    </source>
</evidence>
<keyword evidence="6 10" id="KW-0663">Pyridoxal phosphate</keyword>
<comment type="similarity">
    <text evidence="2 9">Belongs to the class-IV pyridoxal-phosphate-dependent aminotransferase family.</text>
</comment>
<dbReference type="InterPro" id="IPR033939">
    <property type="entry name" value="BCAT_family"/>
</dbReference>
<dbReference type="EMBL" id="VXIS01000151">
    <property type="protein sequence ID" value="KAA8900651.1"/>
    <property type="molecule type" value="Genomic_DNA"/>
</dbReference>
<proteinExistence type="inferred from homology"/>
<dbReference type="Proteomes" id="UP000326924">
    <property type="component" value="Unassembled WGS sequence"/>
</dbReference>
<dbReference type="GO" id="GO:0005739">
    <property type="term" value="C:mitochondrion"/>
    <property type="evidence" value="ECO:0007669"/>
    <property type="project" value="TreeGrafter"/>
</dbReference>
<comment type="cofactor">
    <cofactor evidence="1 10">
        <name>pyridoxal 5'-phosphate</name>
        <dbReference type="ChEBI" id="CHEBI:597326"/>
    </cofactor>
</comment>
<dbReference type="InterPro" id="IPR018300">
    <property type="entry name" value="Aminotrans_IV_CS"/>
</dbReference>
<protein>
    <recommendedName>
        <fullName evidence="11">Branched-chain-amino-acid aminotransferase</fullName>
        <ecNumber evidence="11">2.6.1.42</ecNumber>
    </recommendedName>
</protein>
<organism evidence="12 13">
    <name type="scientific">Sphaerosporella brunnea</name>
    <dbReference type="NCBI Taxonomy" id="1250544"/>
    <lineage>
        <taxon>Eukaryota</taxon>
        <taxon>Fungi</taxon>
        <taxon>Dikarya</taxon>
        <taxon>Ascomycota</taxon>
        <taxon>Pezizomycotina</taxon>
        <taxon>Pezizomycetes</taxon>
        <taxon>Pezizales</taxon>
        <taxon>Pyronemataceae</taxon>
        <taxon>Sphaerosporella</taxon>
    </lineage>
</organism>
<dbReference type="GO" id="GO:0009099">
    <property type="term" value="P:L-valine biosynthetic process"/>
    <property type="evidence" value="ECO:0007669"/>
    <property type="project" value="TreeGrafter"/>
</dbReference>
<evidence type="ECO:0000256" key="1">
    <source>
        <dbReference type="ARBA" id="ARBA00001933"/>
    </source>
</evidence>
<evidence type="ECO:0000313" key="13">
    <source>
        <dbReference type="Proteomes" id="UP000326924"/>
    </source>
</evidence>
<dbReference type="CDD" id="cd01557">
    <property type="entry name" value="BCAT_beta_family"/>
    <property type="match status" value="1"/>
</dbReference>
<dbReference type="InterPro" id="IPR005786">
    <property type="entry name" value="B_amino_transII"/>
</dbReference>
<evidence type="ECO:0000256" key="2">
    <source>
        <dbReference type="ARBA" id="ARBA00009320"/>
    </source>
</evidence>
<feature type="modified residue" description="N6-(pyridoxal phosphate)lysine" evidence="8">
    <location>
        <position position="239"/>
    </location>
</feature>
<comment type="catalytic activity">
    <reaction evidence="11">
        <text>L-isoleucine + 2-oxoglutarate = (S)-3-methyl-2-oxopentanoate + L-glutamate</text>
        <dbReference type="Rhea" id="RHEA:24801"/>
        <dbReference type="ChEBI" id="CHEBI:16810"/>
        <dbReference type="ChEBI" id="CHEBI:29985"/>
        <dbReference type="ChEBI" id="CHEBI:35146"/>
        <dbReference type="ChEBI" id="CHEBI:58045"/>
        <dbReference type="EC" id="2.6.1.42"/>
    </reaction>
</comment>
<dbReference type="GO" id="GO:0052654">
    <property type="term" value="F:L-leucine-2-oxoglutarate transaminase activity"/>
    <property type="evidence" value="ECO:0007669"/>
    <property type="project" value="RHEA"/>
</dbReference>
<evidence type="ECO:0000256" key="4">
    <source>
        <dbReference type="ARBA" id="ARBA00022605"/>
    </source>
</evidence>
<dbReference type="InterPro" id="IPR001544">
    <property type="entry name" value="Aminotrans_IV"/>
</dbReference>
<dbReference type="PANTHER" id="PTHR11825:SF69">
    <property type="entry name" value="BRANCHED-CHAIN-AMINO-ACID AMINOTRANSFERASE"/>
    <property type="match status" value="1"/>
</dbReference>
<evidence type="ECO:0000256" key="11">
    <source>
        <dbReference type="RuleBase" id="RU004517"/>
    </source>
</evidence>
<keyword evidence="7 11" id="KW-0100">Branched-chain amino acid biosynthesis</keyword>
<evidence type="ECO:0000256" key="7">
    <source>
        <dbReference type="ARBA" id="ARBA00023304"/>
    </source>
</evidence>
<name>A0A5J5ERN5_9PEZI</name>
<keyword evidence="3 11" id="KW-0032">Aminotransferase</keyword>
<dbReference type="InParanoid" id="A0A5J5ERN5"/>
<comment type="catalytic activity">
    <reaction evidence="11">
        <text>L-valine + 2-oxoglutarate = 3-methyl-2-oxobutanoate + L-glutamate</text>
        <dbReference type="Rhea" id="RHEA:24813"/>
        <dbReference type="ChEBI" id="CHEBI:11851"/>
        <dbReference type="ChEBI" id="CHEBI:16810"/>
        <dbReference type="ChEBI" id="CHEBI:29985"/>
        <dbReference type="ChEBI" id="CHEBI:57762"/>
        <dbReference type="EC" id="2.6.1.42"/>
    </reaction>
</comment>
<dbReference type="GO" id="GO:0052656">
    <property type="term" value="F:L-isoleucine-2-oxoglutarate transaminase activity"/>
    <property type="evidence" value="ECO:0007669"/>
    <property type="project" value="RHEA"/>
</dbReference>
<gene>
    <name evidence="12" type="ORF">FN846DRAFT_958423</name>
</gene>
<dbReference type="GO" id="GO:0052655">
    <property type="term" value="F:L-valine-2-oxoglutarate transaminase activity"/>
    <property type="evidence" value="ECO:0007669"/>
    <property type="project" value="RHEA"/>
</dbReference>
<dbReference type="EC" id="2.6.1.42" evidence="11"/>
<dbReference type="InterPro" id="IPR036038">
    <property type="entry name" value="Aminotransferase-like"/>
</dbReference>
<accession>A0A5J5ERN5</accession>
<dbReference type="PANTHER" id="PTHR11825">
    <property type="entry name" value="SUBGROUP IIII AMINOTRANSFERASE"/>
    <property type="match status" value="1"/>
</dbReference>
<evidence type="ECO:0000256" key="8">
    <source>
        <dbReference type="PIRSR" id="PIRSR006468-1"/>
    </source>
</evidence>
<evidence type="ECO:0000313" key="12">
    <source>
        <dbReference type="EMBL" id="KAA8900651.1"/>
    </source>
</evidence>
<dbReference type="Gene3D" id="3.30.470.10">
    <property type="match status" value="1"/>
</dbReference>